<protein>
    <submittedName>
        <fullName evidence="3">Uncharacterized protein</fullName>
    </submittedName>
</protein>
<feature type="signal peptide" evidence="2">
    <location>
        <begin position="1"/>
        <end position="28"/>
    </location>
</feature>
<proteinExistence type="predicted"/>
<dbReference type="AlphaFoldDB" id="A0A388T8Y8"/>
<evidence type="ECO:0000313" key="4">
    <source>
        <dbReference type="Proteomes" id="UP000265354"/>
    </source>
</evidence>
<name>A0A388T8Y8_9ACTN</name>
<accession>A0A388T8Y8</accession>
<dbReference type="EMBL" id="BGZL01000027">
    <property type="protein sequence ID" value="GBQ04085.1"/>
    <property type="molecule type" value="Genomic_DNA"/>
</dbReference>
<gene>
    <name evidence="3" type="ORF">SSP531S_55750</name>
</gene>
<keyword evidence="2" id="KW-0732">Signal</keyword>
<sequence>MRRTTTVFIAAAALLTAGTGCGSRNAPADDNVARATTATVTPTVEEPTTEESMNDSSDPGSTA</sequence>
<reference evidence="3 4" key="1">
    <citation type="submission" date="2018-07" db="EMBL/GenBank/DDBJ databases">
        <title>Whole Genome Shotgun Sequence of Streptomyces spongiicola strain 531S.</title>
        <authorList>
            <person name="Dohra H."/>
            <person name="Kodani S."/>
        </authorList>
    </citation>
    <scope>NUCLEOTIDE SEQUENCE [LARGE SCALE GENOMIC DNA]</scope>
    <source>
        <strain evidence="3 4">531S</strain>
    </source>
</reference>
<comment type="caution">
    <text evidence="3">The sequence shown here is derived from an EMBL/GenBank/DDBJ whole genome shotgun (WGS) entry which is preliminary data.</text>
</comment>
<dbReference type="PROSITE" id="PS51257">
    <property type="entry name" value="PROKAR_LIPOPROTEIN"/>
    <property type="match status" value="1"/>
</dbReference>
<feature type="chain" id="PRO_5017387762" evidence="2">
    <location>
        <begin position="29"/>
        <end position="63"/>
    </location>
</feature>
<dbReference type="Proteomes" id="UP000265354">
    <property type="component" value="Unassembled WGS sequence"/>
</dbReference>
<evidence type="ECO:0000256" key="1">
    <source>
        <dbReference type="SAM" id="MobiDB-lite"/>
    </source>
</evidence>
<organism evidence="3 4">
    <name type="scientific">Streptomyces spongiicola</name>
    <dbReference type="NCBI Taxonomy" id="1690221"/>
    <lineage>
        <taxon>Bacteria</taxon>
        <taxon>Bacillati</taxon>
        <taxon>Actinomycetota</taxon>
        <taxon>Actinomycetes</taxon>
        <taxon>Kitasatosporales</taxon>
        <taxon>Streptomycetaceae</taxon>
        <taxon>Streptomyces</taxon>
    </lineage>
</organism>
<evidence type="ECO:0000256" key="2">
    <source>
        <dbReference type="SAM" id="SignalP"/>
    </source>
</evidence>
<evidence type="ECO:0000313" key="3">
    <source>
        <dbReference type="EMBL" id="GBQ04085.1"/>
    </source>
</evidence>
<feature type="compositionally biased region" description="Polar residues" evidence="1">
    <location>
        <begin position="54"/>
        <end position="63"/>
    </location>
</feature>
<feature type="region of interest" description="Disordered" evidence="1">
    <location>
        <begin position="39"/>
        <end position="63"/>
    </location>
</feature>